<keyword evidence="1 6" id="KW-0597">Phosphoprotein</keyword>
<dbReference type="OrthoDB" id="9794815at2"/>
<evidence type="ECO:0000256" key="5">
    <source>
        <dbReference type="ARBA" id="ARBA00023163"/>
    </source>
</evidence>
<accession>A0A1M6JB46</accession>
<reference evidence="9" key="1">
    <citation type="submission" date="2016-11" db="EMBL/GenBank/DDBJ databases">
        <authorList>
            <person name="Varghese N."/>
            <person name="Submissions S."/>
        </authorList>
    </citation>
    <scope>NUCLEOTIDE SEQUENCE [LARGE SCALE GENOMIC DNA]</scope>
    <source>
        <strain evidence="9">DSM 16219</strain>
    </source>
</reference>
<evidence type="ECO:0000256" key="2">
    <source>
        <dbReference type="ARBA" id="ARBA00023012"/>
    </source>
</evidence>
<dbReference type="InterPro" id="IPR001789">
    <property type="entry name" value="Sig_transdc_resp-reg_receiver"/>
</dbReference>
<evidence type="ECO:0000313" key="9">
    <source>
        <dbReference type="Proteomes" id="UP000183994"/>
    </source>
</evidence>
<name>A0A1M6JB46_9BACT</name>
<evidence type="ECO:0000256" key="3">
    <source>
        <dbReference type="ARBA" id="ARBA00023015"/>
    </source>
</evidence>
<dbReference type="STRING" id="1121393.SAMN02745216_01682"/>
<feature type="modified residue" description="4-aspartylphosphate" evidence="6">
    <location>
        <position position="52"/>
    </location>
</feature>
<dbReference type="SUPFAM" id="SSF52172">
    <property type="entry name" value="CheY-like"/>
    <property type="match status" value="1"/>
</dbReference>
<dbReference type="GO" id="GO:0003677">
    <property type="term" value="F:DNA binding"/>
    <property type="evidence" value="ECO:0007669"/>
    <property type="project" value="UniProtKB-KW"/>
</dbReference>
<evidence type="ECO:0000259" key="7">
    <source>
        <dbReference type="PROSITE" id="PS50110"/>
    </source>
</evidence>
<dbReference type="Gene3D" id="3.40.50.2300">
    <property type="match status" value="1"/>
</dbReference>
<dbReference type="RefSeq" id="WP_073474877.1">
    <property type="nucleotide sequence ID" value="NZ_FQZU01000007.1"/>
</dbReference>
<feature type="domain" description="Response regulatory" evidence="7">
    <location>
        <begin position="3"/>
        <end position="120"/>
    </location>
</feature>
<dbReference type="EMBL" id="FQZU01000007">
    <property type="protein sequence ID" value="SHJ43938.1"/>
    <property type="molecule type" value="Genomic_DNA"/>
</dbReference>
<dbReference type="PANTHER" id="PTHR44591:SF23">
    <property type="entry name" value="CHEY SUBFAMILY"/>
    <property type="match status" value="1"/>
</dbReference>
<proteinExistence type="predicted"/>
<evidence type="ECO:0000313" key="8">
    <source>
        <dbReference type="EMBL" id="SHJ43938.1"/>
    </source>
</evidence>
<keyword evidence="2" id="KW-0902">Two-component regulatory system</keyword>
<dbReference type="Proteomes" id="UP000183994">
    <property type="component" value="Unassembled WGS sequence"/>
</dbReference>
<dbReference type="PANTHER" id="PTHR44591">
    <property type="entry name" value="STRESS RESPONSE REGULATOR PROTEIN 1"/>
    <property type="match status" value="1"/>
</dbReference>
<keyword evidence="4" id="KW-0238">DNA-binding</keyword>
<evidence type="ECO:0000256" key="6">
    <source>
        <dbReference type="PROSITE-ProRule" id="PRU00169"/>
    </source>
</evidence>
<dbReference type="GO" id="GO:0000160">
    <property type="term" value="P:phosphorelay signal transduction system"/>
    <property type="evidence" value="ECO:0007669"/>
    <property type="project" value="UniProtKB-KW"/>
</dbReference>
<dbReference type="Pfam" id="PF00072">
    <property type="entry name" value="Response_reg"/>
    <property type="match status" value="1"/>
</dbReference>
<protein>
    <submittedName>
        <fullName evidence="8">Response regulator receiver domain-containing protein</fullName>
    </submittedName>
</protein>
<dbReference type="InterPro" id="IPR050595">
    <property type="entry name" value="Bact_response_regulator"/>
</dbReference>
<dbReference type="SMART" id="SM00448">
    <property type="entry name" value="REC"/>
    <property type="match status" value="1"/>
</dbReference>
<organism evidence="8 9">
    <name type="scientific">Desulfatibacillum alkenivorans DSM 16219</name>
    <dbReference type="NCBI Taxonomy" id="1121393"/>
    <lineage>
        <taxon>Bacteria</taxon>
        <taxon>Pseudomonadati</taxon>
        <taxon>Thermodesulfobacteriota</taxon>
        <taxon>Desulfobacteria</taxon>
        <taxon>Desulfobacterales</taxon>
        <taxon>Desulfatibacillaceae</taxon>
        <taxon>Desulfatibacillum</taxon>
    </lineage>
</organism>
<keyword evidence="3" id="KW-0805">Transcription regulation</keyword>
<evidence type="ECO:0000256" key="4">
    <source>
        <dbReference type="ARBA" id="ARBA00023125"/>
    </source>
</evidence>
<keyword evidence="9" id="KW-1185">Reference proteome</keyword>
<dbReference type="AlphaFoldDB" id="A0A1M6JB46"/>
<evidence type="ECO:0000256" key="1">
    <source>
        <dbReference type="ARBA" id="ARBA00022553"/>
    </source>
</evidence>
<keyword evidence="5" id="KW-0804">Transcription</keyword>
<dbReference type="PROSITE" id="PS50110">
    <property type="entry name" value="RESPONSE_REGULATORY"/>
    <property type="match status" value="1"/>
</dbReference>
<gene>
    <name evidence="8" type="ORF">SAMN02745216_01682</name>
</gene>
<dbReference type="InterPro" id="IPR011006">
    <property type="entry name" value="CheY-like_superfamily"/>
</dbReference>
<dbReference type="FunFam" id="3.40.50.2300:FF:000001">
    <property type="entry name" value="DNA-binding response regulator PhoB"/>
    <property type="match status" value="1"/>
</dbReference>
<sequence length="123" mass="13656">MARILVVDDDVNITSMLRRLFQRRGYDVDEAVNGKQALQVMDQNRPDLVITDIIMPEMEGAELIMEIRKRAPDVKIIAISGGGRIQPADYLDLAEKLGAECSFAKPVKQSDMLAAVERLLEAG</sequence>